<evidence type="ECO:0000256" key="3">
    <source>
        <dbReference type="ARBA" id="ARBA00022692"/>
    </source>
</evidence>
<evidence type="ECO:0000256" key="7">
    <source>
        <dbReference type="SAM" id="Phobius"/>
    </source>
</evidence>
<reference evidence="9" key="1">
    <citation type="submission" date="2021-01" db="EMBL/GenBank/DDBJ databases">
        <title>Genome sequence of Phenylobacterium sp. 20VBR1 isolated from a valley glaceir, Ny-Alesund, Svalbard.</title>
        <authorList>
            <person name="Thomas F.A."/>
            <person name="Krishnan K.P."/>
            <person name="Sinha R.K."/>
        </authorList>
    </citation>
    <scope>NUCLEOTIDE SEQUENCE</scope>
    <source>
        <strain evidence="9">20VBR1</strain>
    </source>
</reference>
<evidence type="ECO:0000256" key="5">
    <source>
        <dbReference type="ARBA" id="ARBA00023136"/>
    </source>
</evidence>
<comment type="subcellular location">
    <subcellularLocation>
        <location evidence="1">Cell membrane</location>
        <topology evidence="1">Multi-pass membrane protein</topology>
    </subcellularLocation>
</comment>
<feature type="region of interest" description="Disordered" evidence="6">
    <location>
        <begin position="73"/>
        <end position="95"/>
    </location>
</feature>
<feature type="domain" description="Polysaccharide chain length determinant N-terminal" evidence="8">
    <location>
        <begin position="18"/>
        <end position="74"/>
    </location>
</feature>
<protein>
    <recommendedName>
        <fullName evidence="8">Polysaccharide chain length determinant N-terminal domain-containing protein</fullName>
    </recommendedName>
</protein>
<gene>
    <name evidence="9" type="ORF">JKL49_11665</name>
</gene>
<sequence length="95" mass="10393">MADTNLNERPSGGQPTGVDLSGIVGRYRRHIPLVLAITGVVLAADLGFTLLQKPSYTASATIFTRHVKPKSAVTAMRRRTTTSRVTRRSILRSRC</sequence>
<evidence type="ECO:0000259" key="8">
    <source>
        <dbReference type="Pfam" id="PF02706"/>
    </source>
</evidence>
<keyword evidence="3 7" id="KW-0812">Transmembrane</keyword>
<evidence type="ECO:0000256" key="4">
    <source>
        <dbReference type="ARBA" id="ARBA00022989"/>
    </source>
</evidence>
<proteinExistence type="predicted"/>
<dbReference type="GO" id="GO:0005886">
    <property type="term" value="C:plasma membrane"/>
    <property type="evidence" value="ECO:0007669"/>
    <property type="project" value="UniProtKB-SubCell"/>
</dbReference>
<feature type="compositionally biased region" description="Basic residues" evidence="6">
    <location>
        <begin position="76"/>
        <end position="95"/>
    </location>
</feature>
<dbReference type="AlphaFoldDB" id="A0A974P5R2"/>
<keyword evidence="5 7" id="KW-0472">Membrane</keyword>
<dbReference type="Pfam" id="PF02706">
    <property type="entry name" value="Wzz"/>
    <property type="match status" value="1"/>
</dbReference>
<keyword evidence="4 7" id="KW-1133">Transmembrane helix</keyword>
<organism evidence="9">
    <name type="scientific">Phenylobacterium glaciei</name>
    <dbReference type="NCBI Taxonomy" id="2803784"/>
    <lineage>
        <taxon>Bacteria</taxon>
        <taxon>Pseudomonadati</taxon>
        <taxon>Pseudomonadota</taxon>
        <taxon>Alphaproteobacteria</taxon>
        <taxon>Caulobacterales</taxon>
        <taxon>Caulobacteraceae</taxon>
        <taxon>Phenylobacterium</taxon>
    </lineage>
</organism>
<accession>A0A974P5R2</accession>
<keyword evidence="2" id="KW-1003">Cell membrane</keyword>
<evidence type="ECO:0000256" key="1">
    <source>
        <dbReference type="ARBA" id="ARBA00004651"/>
    </source>
</evidence>
<evidence type="ECO:0000256" key="2">
    <source>
        <dbReference type="ARBA" id="ARBA00022475"/>
    </source>
</evidence>
<feature type="transmembrane region" description="Helical" evidence="7">
    <location>
        <begin position="30"/>
        <end position="51"/>
    </location>
</feature>
<name>A0A974P5R2_9CAUL</name>
<dbReference type="EMBL" id="CP068570">
    <property type="protein sequence ID" value="QQZ51579.1"/>
    <property type="molecule type" value="Genomic_DNA"/>
</dbReference>
<evidence type="ECO:0000256" key="6">
    <source>
        <dbReference type="SAM" id="MobiDB-lite"/>
    </source>
</evidence>
<dbReference type="InterPro" id="IPR003856">
    <property type="entry name" value="LPS_length_determ_N"/>
</dbReference>
<evidence type="ECO:0000313" key="9">
    <source>
        <dbReference type="EMBL" id="QQZ51579.1"/>
    </source>
</evidence>